<dbReference type="InterPro" id="IPR018658">
    <property type="entry name" value="DUF2089"/>
</dbReference>
<evidence type="ECO:0000259" key="1">
    <source>
        <dbReference type="Pfam" id="PF09862"/>
    </source>
</evidence>
<evidence type="ECO:0000259" key="2">
    <source>
        <dbReference type="Pfam" id="PF22746"/>
    </source>
</evidence>
<feature type="domain" description="YvlB/LiaX N-terminal" evidence="2">
    <location>
        <begin position="66"/>
        <end position="96"/>
    </location>
</feature>
<comment type="caution">
    <text evidence="3">The sequence shown here is derived from an EMBL/GenBank/DDBJ whole genome shotgun (WGS) entry which is preliminary data.</text>
</comment>
<dbReference type="RefSeq" id="WP_307122305.1">
    <property type="nucleotide sequence ID" value="NZ_JAUSTM010000018.1"/>
</dbReference>
<dbReference type="InterPro" id="IPR053959">
    <property type="entry name" value="YvlB/LiaX_N"/>
</dbReference>
<name>A0ABT9YT33_9STRE</name>
<dbReference type="Proteomes" id="UP001223079">
    <property type="component" value="Unassembled WGS sequence"/>
</dbReference>
<evidence type="ECO:0008006" key="5">
    <source>
        <dbReference type="Google" id="ProtNLM"/>
    </source>
</evidence>
<evidence type="ECO:0000313" key="4">
    <source>
        <dbReference type="Proteomes" id="UP001223079"/>
    </source>
</evidence>
<dbReference type="Pfam" id="PF22746">
    <property type="entry name" value="SHOCT-like_DUF2089-C"/>
    <property type="match status" value="1"/>
</dbReference>
<gene>
    <name evidence="3" type="ORF">J2S23_001726</name>
</gene>
<evidence type="ECO:0000313" key="3">
    <source>
        <dbReference type="EMBL" id="MDQ0223151.1"/>
    </source>
</evidence>
<sequence>MAKEKLPVWLTELETEDIEFIRRFILASGSLKEMASYYEISYPTIRLRLDRLIEKVSQQHQPEESYVNLIKELALDGELSFEVAKKLITSYREERK</sequence>
<protein>
    <recommendedName>
        <fullName evidence="5">DUF2089 family protein</fullName>
    </recommendedName>
</protein>
<proteinExistence type="predicted"/>
<dbReference type="EMBL" id="JAUSTM010000018">
    <property type="protein sequence ID" value="MDQ0223151.1"/>
    <property type="molecule type" value="Genomic_DNA"/>
</dbReference>
<dbReference type="Pfam" id="PF09862">
    <property type="entry name" value="DUF2089"/>
    <property type="match status" value="1"/>
</dbReference>
<accession>A0ABT9YT33</accession>
<reference evidence="3 4" key="1">
    <citation type="submission" date="2023-07" db="EMBL/GenBank/DDBJ databases">
        <title>Genomic Encyclopedia of Type Strains, Phase IV (KMG-IV): sequencing the most valuable type-strain genomes for metagenomic binning, comparative biology and taxonomic classification.</title>
        <authorList>
            <person name="Goeker M."/>
        </authorList>
    </citation>
    <scope>NUCLEOTIDE SEQUENCE [LARGE SCALE GENOMIC DNA]</scope>
    <source>
        <strain evidence="3 4">DSM 105143</strain>
    </source>
</reference>
<keyword evidence="4" id="KW-1185">Reference proteome</keyword>
<feature type="domain" description="DUF2089" evidence="1">
    <location>
        <begin position="13"/>
        <end position="56"/>
    </location>
</feature>
<organism evidence="3 4">
    <name type="scientific">Streptococcus moroccensis</name>
    <dbReference type="NCBI Taxonomy" id="1451356"/>
    <lineage>
        <taxon>Bacteria</taxon>
        <taxon>Bacillati</taxon>
        <taxon>Bacillota</taxon>
        <taxon>Bacilli</taxon>
        <taxon>Lactobacillales</taxon>
        <taxon>Streptococcaceae</taxon>
        <taxon>Streptococcus</taxon>
    </lineage>
</organism>